<evidence type="ECO:0000256" key="4">
    <source>
        <dbReference type="ARBA" id="ARBA00022729"/>
    </source>
</evidence>
<keyword evidence="3" id="KW-0479">Metal-binding</keyword>
<evidence type="ECO:0000256" key="2">
    <source>
        <dbReference type="ARBA" id="ARBA00022448"/>
    </source>
</evidence>
<dbReference type="PRINTS" id="PR00691">
    <property type="entry name" value="ADHESINB"/>
</dbReference>
<reference evidence="6 7" key="1">
    <citation type="submission" date="2023-12" db="EMBL/GenBank/DDBJ databases">
        <title>Baltic Sea Cyanobacteria.</title>
        <authorList>
            <person name="Delbaje E."/>
            <person name="Fewer D.P."/>
            <person name="Shishido T.K."/>
        </authorList>
    </citation>
    <scope>NUCLEOTIDE SEQUENCE [LARGE SCALE GENOMIC DNA]</scope>
    <source>
        <strain evidence="6 7">UHCC-0300</strain>
    </source>
</reference>
<comment type="similarity">
    <text evidence="5">Belongs to the bacterial solute-binding protein 9 family.</text>
</comment>
<dbReference type="InterPro" id="IPR006129">
    <property type="entry name" value="AdhesinB"/>
</dbReference>
<evidence type="ECO:0000256" key="3">
    <source>
        <dbReference type="ARBA" id="ARBA00022723"/>
    </source>
</evidence>
<comment type="subcellular location">
    <subcellularLocation>
        <location evidence="1">Cell envelope</location>
    </subcellularLocation>
</comment>
<dbReference type="PROSITE" id="PS51257">
    <property type="entry name" value="PROKAR_LIPOPROTEIN"/>
    <property type="match status" value="1"/>
</dbReference>
<proteinExistence type="inferred from homology"/>
<evidence type="ECO:0000313" key="7">
    <source>
        <dbReference type="Proteomes" id="UP001302120"/>
    </source>
</evidence>
<evidence type="ECO:0000313" key="6">
    <source>
        <dbReference type="EMBL" id="MEA5581306.1"/>
    </source>
</evidence>
<dbReference type="EMBL" id="JAYGHG010000009">
    <property type="protein sequence ID" value="MEA5581306.1"/>
    <property type="molecule type" value="Genomic_DNA"/>
</dbReference>
<keyword evidence="4" id="KW-0732">Signal</keyword>
<gene>
    <name evidence="6" type="ORF">VB620_08135</name>
</gene>
<dbReference type="Pfam" id="PF01297">
    <property type="entry name" value="ZnuA"/>
    <property type="match status" value="1"/>
</dbReference>
<dbReference type="PRINTS" id="PR00690">
    <property type="entry name" value="ADHESNFAMILY"/>
</dbReference>
<dbReference type="InterPro" id="IPR006128">
    <property type="entry name" value="Lipoprotein_PsaA-like"/>
</dbReference>
<keyword evidence="7" id="KW-1185">Reference proteome</keyword>
<dbReference type="PANTHER" id="PTHR42953">
    <property type="entry name" value="HIGH-AFFINITY ZINC UPTAKE SYSTEM PROTEIN ZNUA-RELATED"/>
    <property type="match status" value="1"/>
</dbReference>
<evidence type="ECO:0000256" key="5">
    <source>
        <dbReference type="RuleBase" id="RU003512"/>
    </source>
</evidence>
<dbReference type="PANTHER" id="PTHR42953:SF1">
    <property type="entry name" value="METAL-BINDING PROTEIN HI_0362-RELATED"/>
    <property type="match status" value="1"/>
</dbReference>
<sequence length="331" mass="36757">MMLKKILSNNSLRATLVVFTITFFGCENQAASTSFTQTSTRIDENLPRVVATTSVLCDLTRQVAENTINLICLASPGNDSYFYQLRPGDSEAIAQANLIFHSGYNFKPQLTKILTESQNPAPKVAVSQLVVTQPQQFQASGQNLTNPHIWHDVNNTIKMVEVISNNLQKLEPENATLYSGNATRIKNELTQLNSWIKSRIDTIPDNKRKLVTTTNILNYYTTAYKIPLVLGLNGINNQVNPTATQVNSWARTIQQAQIPTIFLETTINPQLIAPVATKANVRLSKRQLYTYGLGEPGSEADTYQKLMMANTRTIVEGLGGTYLIFTPQVSQ</sequence>
<dbReference type="SUPFAM" id="SSF53807">
    <property type="entry name" value="Helical backbone' metal receptor"/>
    <property type="match status" value="1"/>
</dbReference>
<accession>A0ABU5UCN6</accession>
<protein>
    <submittedName>
        <fullName evidence="6">Zinc ABC transporter substrate-binding protein</fullName>
    </submittedName>
</protein>
<dbReference type="RefSeq" id="WP_323195642.1">
    <property type="nucleotide sequence ID" value="NZ_JAYGHG010000009.1"/>
</dbReference>
<comment type="caution">
    <text evidence="6">The sequence shown here is derived from an EMBL/GenBank/DDBJ whole genome shotgun (WGS) entry which is preliminary data.</text>
</comment>
<keyword evidence="2 5" id="KW-0813">Transport</keyword>
<dbReference type="InterPro" id="IPR050492">
    <property type="entry name" value="Bact_metal-bind_prot9"/>
</dbReference>
<evidence type="ECO:0000256" key="1">
    <source>
        <dbReference type="ARBA" id="ARBA00004196"/>
    </source>
</evidence>
<name>A0ABU5UCN6_9CYAN</name>
<dbReference type="Proteomes" id="UP001302120">
    <property type="component" value="Unassembled WGS sequence"/>
</dbReference>
<organism evidence="6 7">
    <name type="scientific">Nodularia harveyana UHCC-0300</name>
    <dbReference type="NCBI Taxonomy" id="2974287"/>
    <lineage>
        <taxon>Bacteria</taxon>
        <taxon>Bacillati</taxon>
        <taxon>Cyanobacteriota</taxon>
        <taxon>Cyanophyceae</taxon>
        <taxon>Nostocales</taxon>
        <taxon>Nodulariaceae</taxon>
        <taxon>Nodularia</taxon>
    </lineage>
</organism>
<dbReference type="InterPro" id="IPR006127">
    <property type="entry name" value="ZnuA-like"/>
</dbReference>
<dbReference type="Gene3D" id="3.40.50.1980">
    <property type="entry name" value="Nitrogenase molybdenum iron protein domain"/>
    <property type="match status" value="2"/>
</dbReference>